<accession>F8ABK4</accession>
<feature type="transmembrane region" description="Helical" evidence="9">
    <location>
        <begin position="484"/>
        <end position="501"/>
    </location>
</feature>
<dbReference type="RefSeq" id="WP_013908342.1">
    <property type="nucleotide sequence ID" value="NC_015681.1"/>
</dbReference>
<feature type="transmembrane region" description="Helical" evidence="9">
    <location>
        <begin position="459"/>
        <end position="478"/>
    </location>
</feature>
<reference evidence="11 12" key="2">
    <citation type="journal article" date="2012" name="Stand. Genomic Sci.">
        <title>Complete genome sequence of the thermophilic sulfate-reducing ocean bacterium Thermodesulfatator indicus type strain (CIR29812(T)).</title>
        <authorList>
            <person name="Anderson I."/>
            <person name="Saunders E."/>
            <person name="Lapidus A."/>
            <person name="Nolan M."/>
            <person name="Lucas S."/>
            <person name="Tice H."/>
            <person name="Del Rio T.G."/>
            <person name="Cheng J.F."/>
            <person name="Han C."/>
            <person name="Tapia R."/>
            <person name="Goodwin L.A."/>
            <person name="Pitluck S."/>
            <person name="Liolios K."/>
            <person name="Mavromatis K."/>
            <person name="Pagani I."/>
            <person name="Ivanova N."/>
            <person name="Mikhailova N."/>
            <person name="Pati A."/>
            <person name="Chen A."/>
            <person name="Palaniappan K."/>
            <person name="Land M."/>
            <person name="Hauser L."/>
            <person name="Jeffries C.D."/>
            <person name="Chang Y.J."/>
            <person name="Brambilla E.M."/>
            <person name="Rohde M."/>
            <person name="Spring S."/>
            <person name="Goker M."/>
            <person name="Detter J.C."/>
            <person name="Woyke T."/>
            <person name="Bristow J."/>
            <person name="Eisen J.A."/>
            <person name="Markowitz V."/>
            <person name="Hugenholtz P."/>
            <person name="Kyrpides N.C."/>
            <person name="Klenk H.P."/>
        </authorList>
    </citation>
    <scope>NUCLEOTIDE SEQUENCE [LARGE SCALE GENOMIC DNA]</scope>
    <source>
        <strain evidence="12">DSM 15286 / JCM 11887 / CIR29812</strain>
    </source>
</reference>
<comment type="subcellular location">
    <subcellularLocation>
        <location evidence="1">Cell membrane</location>
        <topology evidence="1">Multi-pass membrane protein</topology>
    </subcellularLocation>
</comment>
<keyword evidence="2" id="KW-1003">Cell membrane</keyword>
<dbReference type="PANTHER" id="PTHR33908">
    <property type="entry name" value="MANNOSYLTRANSFERASE YKCB-RELATED"/>
    <property type="match status" value="1"/>
</dbReference>
<evidence type="ECO:0000256" key="2">
    <source>
        <dbReference type="ARBA" id="ARBA00022475"/>
    </source>
</evidence>
<feature type="transmembrane region" description="Helical" evidence="9">
    <location>
        <begin position="389"/>
        <end position="412"/>
    </location>
</feature>
<dbReference type="OrthoDB" id="136232at2"/>
<dbReference type="InterPro" id="IPR038731">
    <property type="entry name" value="RgtA/B/C-like"/>
</dbReference>
<dbReference type="EMBL" id="CP002683">
    <property type="protein sequence ID" value="AEH45601.1"/>
    <property type="molecule type" value="Genomic_DNA"/>
</dbReference>
<evidence type="ECO:0000256" key="8">
    <source>
        <dbReference type="SAM" id="MobiDB-lite"/>
    </source>
</evidence>
<feature type="domain" description="Glycosyltransferase RgtA/B/C/D-like" evidence="10">
    <location>
        <begin position="65"/>
        <end position="159"/>
    </location>
</feature>
<evidence type="ECO:0000256" key="3">
    <source>
        <dbReference type="ARBA" id="ARBA00022676"/>
    </source>
</evidence>
<feature type="transmembrane region" description="Helical" evidence="9">
    <location>
        <begin position="12"/>
        <end position="29"/>
    </location>
</feature>
<evidence type="ECO:0000259" key="10">
    <source>
        <dbReference type="Pfam" id="PF13231"/>
    </source>
</evidence>
<keyword evidence="3" id="KW-0328">Glycosyltransferase</keyword>
<feature type="transmembrane region" description="Helical" evidence="9">
    <location>
        <begin position="208"/>
        <end position="224"/>
    </location>
</feature>
<evidence type="ECO:0000313" key="12">
    <source>
        <dbReference type="Proteomes" id="UP000006793"/>
    </source>
</evidence>
<dbReference type="GO" id="GO:0016763">
    <property type="term" value="F:pentosyltransferase activity"/>
    <property type="evidence" value="ECO:0007669"/>
    <property type="project" value="TreeGrafter"/>
</dbReference>
<evidence type="ECO:0000256" key="9">
    <source>
        <dbReference type="SAM" id="Phobius"/>
    </source>
</evidence>
<protein>
    <submittedName>
        <fullName evidence="11">Glycosyl transferase family 39</fullName>
    </submittedName>
</protein>
<evidence type="ECO:0000256" key="4">
    <source>
        <dbReference type="ARBA" id="ARBA00022679"/>
    </source>
</evidence>
<keyword evidence="12" id="KW-1185">Reference proteome</keyword>
<reference evidence="12" key="1">
    <citation type="submission" date="2011-04" db="EMBL/GenBank/DDBJ databases">
        <title>The complete genome of Thermodesulfatator indicus DSM 15286.</title>
        <authorList>
            <person name="Lucas S."/>
            <person name="Copeland A."/>
            <person name="Lapidus A."/>
            <person name="Bruce D."/>
            <person name="Goodwin L."/>
            <person name="Pitluck S."/>
            <person name="Peters L."/>
            <person name="Kyrpides N."/>
            <person name="Mavromatis K."/>
            <person name="Pagani I."/>
            <person name="Ivanova N."/>
            <person name="Saunders L."/>
            <person name="Detter J.C."/>
            <person name="Tapia R."/>
            <person name="Han C."/>
            <person name="Land M."/>
            <person name="Hauser L."/>
            <person name="Markowitz V."/>
            <person name="Cheng J.-F."/>
            <person name="Hugenholtz P."/>
            <person name="Woyke T."/>
            <person name="Wu D."/>
            <person name="Spring S."/>
            <person name="Schroeder M."/>
            <person name="Brambilla E."/>
            <person name="Klenk H.-P."/>
            <person name="Eisen J.A."/>
        </authorList>
    </citation>
    <scope>NUCLEOTIDE SEQUENCE [LARGE SCALE GENOMIC DNA]</scope>
    <source>
        <strain evidence="12">DSM 15286 / JCM 11887 / CIR29812</strain>
    </source>
</reference>
<evidence type="ECO:0000313" key="11">
    <source>
        <dbReference type="EMBL" id="AEH45601.1"/>
    </source>
</evidence>
<dbReference type="GO" id="GO:0005886">
    <property type="term" value="C:plasma membrane"/>
    <property type="evidence" value="ECO:0007669"/>
    <property type="project" value="UniProtKB-SubCell"/>
</dbReference>
<evidence type="ECO:0000256" key="6">
    <source>
        <dbReference type="ARBA" id="ARBA00022989"/>
    </source>
</evidence>
<evidence type="ECO:0000256" key="7">
    <source>
        <dbReference type="ARBA" id="ARBA00023136"/>
    </source>
</evidence>
<dbReference type="Pfam" id="PF13231">
    <property type="entry name" value="PMT_2"/>
    <property type="match status" value="1"/>
</dbReference>
<dbReference type="PaxDb" id="667014-Thein_1743"/>
<dbReference type="AlphaFoldDB" id="F8ABK4"/>
<dbReference type="PANTHER" id="PTHR33908:SF11">
    <property type="entry name" value="MEMBRANE PROTEIN"/>
    <property type="match status" value="1"/>
</dbReference>
<proteinExistence type="predicted"/>
<name>F8ABK4_THEID</name>
<gene>
    <name evidence="11" type="ordered locus">Thein_1743</name>
</gene>
<dbReference type="HOGENOM" id="CLU_048081_1_0_0"/>
<evidence type="ECO:0000256" key="1">
    <source>
        <dbReference type="ARBA" id="ARBA00004651"/>
    </source>
</evidence>
<dbReference type="GO" id="GO:0009103">
    <property type="term" value="P:lipopolysaccharide biosynthetic process"/>
    <property type="evidence" value="ECO:0007669"/>
    <property type="project" value="UniProtKB-ARBA"/>
</dbReference>
<keyword evidence="4 11" id="KW-0808">Transferase</keyword>
<keyword evidence="7 9" id="KW-0472">Membrane</keyword>
<feature type="region of interest" description="Disordered" evidence="8">
    <location>
        <begin position="181"/>
        <end position="203"/>
    </location>
</feature>
<feature type="compositionally biased region" description="Basic and acidic residues" evidence="8">
    <location>
        <begin position="182"/>
        <end position="193"/>
    </location>
</feature>
<feature type="transmembrane region" description="Helical" evidence="9">
    <location>
        <begin position="253"/>
        <end position="272"/>
    </location>
</feature>
<evidence type="ECO:0000256" key="5">
    <source>
        <dbReference type="ARBA" id="ARBA00022692"/>
    </source>
</evidence>
<sequence length="549" mass="62927">MVGKSPIKKLILLIFLALLLRLLFLPLFIHQPLNIVDEQHYNKLALAILERGEYGWAPGKPTAIRPPLYPAFLAGVYKVFGPENYNAVRVIQIFLSILSGLLVYSLAKKIFHEEKVALLATGLFLFYPSLVIFNYLILTEILFIFLFLLALWLLVAGIEQLYRLDGRDCFATRLLRGFAPRNDNDGEKPRNDTPHPVTASEAKQSRDSKAWIYSLLAGIFWGLASLTRSVTYPLTPFIALFLFLVSPNKKQGLFAGILFIFATVLTLSPWIARNYQVFGHFIAVDTMGGLNLYMGNYEHTPLHRAWAAVDNPPEIAWYRGHEKELGGLNEAEKQRWAIKKALEFMKENPGLTALRTLIKTANFWQLERTIIAGMQRGYFPGLRNKLVEIWISLSILGAYVFVVIFGFCGLLWRALGKNEIASVPVGDLAMTEGRRPLAMTRDMSLRGGSLEPTKQSQRYVDWLIVLLILYFTAIHAIVFGHSRYHLPLIPLLCMYASYFVVHFKEFWQNQRRRFWWVFVPVCLVFGLFWTYDIFIGSKDKIEAFLRIVF</sequence>
<dbReference type="InterPro" id="IPR050297">
    <property type="entry name" value="LipidA_mod_glycosyltrf_83"/>
</dbReference>
<keyword evidence="6 9" id="KW-1133">Transmembrane helix</keyword>
<dbReference type="KEGG" id="tid:Thein_1743"/>
<organism evidence="11 12">
    <name type="scientific">Thermodesulfatator indicus (strain DSM 15286 / JCM 11887 / CIR29812)</name>
    <dbReference type="NCBI Taxonomy" id="667014"/>
    <lineage>
        <taxon>Bacteria</taxon>
        <taxon>Pseudomonadati</taxon>
        <taxon>Thermodesulfobacteriota</taxon>
        <taxon>Thermodesulfobacteria</taxon>
        <taxon>Thermodesulfobacteriales</taxon>
        <taxon>Thermodesulfatatoraceae</taxon>
        <taxon>Thermodesulfatator</taxon>
    </lineage>
</organism>
<feature type="transmembrane region" description="Helical" evidence="9">
    <location>
        <begin position="87"/>
        <end position="104"/>
    </location>
</feature>
<feature type="transmembrane region" description="Helical" evidence="9">
    <location>
        <begin position="513"/>
        <end position="531"/>
    </location>
</feature>
<keyword evidence="5 9" id="KW-0812">Transmembrane</keyword>
<feature type="transmembrane region" description="Helical" evidence="9">
    <location>
        <begin position="141"/>
        <end position="158"/>
    </location>
</feature>
<feature type="transmembrane region" description="Helical" evidence="9">
    <location>
        <begin position="116"/>
        <end position="135"/>
    </location>
</feature>
<dbReference type="Proteomes" id="UP000006793">
    <property type="component" value="Chromosome"/>
</dbReference>
<dbReference type="STRING" id="667014.Thein_1743"/>
<dbReference type="eggNOG" id="COG1807">
    <property type="taxonomic scope" value="Bacteria"/>
</dbReference>
<dbReference type="InParanoid" id="F8ABK4"/>